<dbReference type="Gene3D" id="3.90.220.20">
    <property type="entry name" value="DNA methylase specificity domains"/>
    <property type="match status" value="1"/>
</dbReference>
<dbReference type="SUPFAM" id="SSF116734">
    <property type="entry name" value="DNA methylase specificity domain"/>
    <property type="match status" value="1"/>
</dbReference>
<comment type="similarity">
    <text evidence="1">Belongs to the type-I restriction system S methylase family.</text>
</comment>
<dbReference type="CDD" id="cd17263">
    <property type="entry name" value="RMtype1_S_AbaB8300I-TRD1-CR1_like"/>
    <property type="match status" value="1"/>
</dbReference>
<dbReference type="RefSeq" id="WP_042276064.1">
    <property type="nucleotide sequence ID" value="NZ_BBML01000001.1"/>
</dbReference>
<proteinExistence type="inferred from homology"/>
<evidence type="ECO:0000313" key="6">
    <source>
        <dbReference type="Proteomes" id="UP000029221"/>
    </source>
</evidence>
<evidence type="ECO:0000259" key="4">
    <source>
        <dbReference type="Pfam" id="PF01420"/>
    </source>
</evidence>
<dbReference type="GO" id="GO:0003677">
    <property type="term" value="F:DNA binding"/>
    <property type="evidence" value="ECO:0007669"/>
    <property type="project" value="UniProtKB-KW"/>
</dbReference>
<dbReference type="GO" id="GO:0009307">
    <property type="term" value="P:DNA restriction-modification system"/>
    <property type="evidence" value="ECO:0007669"/>
    <property type="project" value="UniProtKB-KW"/>
</dbReference>
<protein>
    <submittedName>
        <fullName evidence="5">Type I restriction-modification system</fullName>
        <ecNumber evidence="5">3.1.21.3</ecNumber>
    </submittedName>
</protein>
<dbReference type="REBASE" id="98133">
    <property type="entry name" value="S3.Nul19294ORF2298P"/>
</dbReference>
<keyword evidence="2" id="KW-0680">Restriction system</keyword>
<name>A0A090PXQ0_9FLAO</name>
<accession>A0A090PXQ0</accession>
<evidence type="ECO:0000256" key="1">
    <source>
        <dbReference type="ARBA" id="ARBA00010923"/>
    </source>
</evidence>
<keyword evidence="5" id="KW-0378">Hydrolase</keyword>
<comment type="caution">
    <text evidence="5">The sequence shown here is derived from an EMBL/GenBank/DDBJ whole genome shotgun (WGS) entry which is preliminary data.</text>
</comment>
<dbReference type="AlphaFoldDB" id="A0A090PXQ0"/>
<feature type="domain" description="Type I restriction modification DNA specificity" evidence="4">
    <location>
        <begin position="6"/>
        <end position="153"/>
    </location>
</feature>
<evidence type="ECO:0000256" key="2">
    <source>
        <dbReference type="ARBA" id="ARBA00022747"/>
    </source>
</evidence>
<sequence>MGKELPKGWVYPKLKEVVKYQKGKKPKILREEPFLNSEPYLDIKAFEKDEIRRYADVDSSHLIKENEIGIVWDGARSGWVGMNKRGAVGSTIAILRPMLLNEIYLYRFLQSKFDYINENTRGSGIPHVDPSVLWDIDFPLPPRAEQDRIVAKVDA</sequence>
<dbReference type="PANTHER" id="PTHR43140:SF1">
    <property type="entry name" value="TYPE I RESTRICTION ENZYME ECOKI SPECIFICITY SUBUNIT"/>
    <property type="match status" value="1"/>
</dbReference>
<keyword evidence="6" id="KW-1185">Reference proteome</keyword>
<keyword evidence="3" id="KW-0238">DNA-binding</keyword>
<organism evidence="5 6">
    <name type="scientific">Nonlabens tegetincola</name>
    <dbReference type="NCBI Taxonomy" id="323273"/>
    <lineage>
        <taxon>Bacteria</taxon>
        <taxon>Pseudomonadati</taxon>
        <taxon>Bacteroidota</taxon>
        <taxon>Flavobacteriia</taxon>
        <taxon>Flavobacteriales</taxon>
        <taxon>Flavobacteriaceae</taxon>
        <taxon>Nonlabens</taxon>
    </lineage>
</organism>
<reference evidence="5" key="1">
    <citation type="journal article" date="2014" name="Genome Announc.">
        <title>Draft Genome Sequences of Marine Flavobacterium Nonlabens Strains NR17, NR24, NR27, NR32, NR33, and Ara13.</title>
        <authorList>
            <person name="Nakanishi M."/>
            <person name="Meirelles P."/>
            <person name="Suzuki R."/>
            <person name="Takatani N."/>
            <person name="Mino S."/>
            <person name="Suda W."/>
            <person name="Oshima K."/>
            <person name="Hattori M."/>
            <person name="Ohkuma M."/>
            <person name="Hosokawa M."/>
            <person name="Miyashita K."/>
            <person name="Thompson F.L."/>
            <person name="Niwa A."/>
            <person name="Sawabe T."/>
            <person name="Sawabe T."/>
        </authorList>
    </citation>
    <scope>NUCLEOTIDE SEQUENCE [LARGE SCALE GENOMIC DNA]</scope>
    <source>
        <strain evidence="5">JCM 19294</strain>
    </source>
</reference>
<dbReference type="InterPro" id="IPR051212">
    <property type="entry name" value="Type-I_RE_S_subunit"/>
</dbReference>
<evidence type="ECO:0000313" key="5">
    <source>
        <dbReference type="EMBL" id="GAK95515.1"/>
    </source>
</evidence>
<dbReference type="EC" id="3.1.21.3" evidence="5"/>
<dbReference type="eggNOG" id="COG0732">
    <property type="taxonomic scope" value="Bacteria"/>
</dbReference>
<dbReference type="Proteomes" id="UP000029221">
    <property type="component" value="Unassembled WGS sequence"/>
</dbReference>
<evidence type="ECO:0000256" key="3">
    <source>
        <dbReference type="ARBA" id="ARBA00023125"/>
    </source>
</evidence>
<dbReference type="InterPro" id="IPR044946">
    <property type="entry name" value="Restrct_endonuc_typeI_TRD_sf"/>
</dbReference>
<gene>
    <name evidence="5" type="ORF">JCM19294_2297</name>
</gene>
<dbReference type="PANTHER" id="PTHR43140">
    <property type="entry name" value="TYPE-1 RESTRICTION ENZYME ECOKI SPECIFICITY PROTEIN"/>
    <property type="match status" value="1"/>
</dbReference>
<dbReference type="InterPro" id="IPR000055">
    <property type="entry name" value="Restrct_endonuc_typeI_TRD"/>
</dbReference>
<dbReference type="GO" id="GO:0009035">
    <property type="term" value="F:type I site-specific deoxyribonuclease activity"/>
    <property type="evidence" value="ECO:0007669"/>
    <property type="project" value="UniProtKB-EC"/>
</dbReference>
<dbReference type="Pfam" id="PF01420">
    <property type="entry name" value="Methylase_S"/>
    <property type="match status" value="1"/>
</dbReference>
<dbReference type="EMBL" id="BBML01000001">
    <property type="protein sequence ID" value="GAK95515.1"/>
    <property type="molecule type" value="Genomic_DNA"/>
</dbReference>